<feature type="transmembrane region" description="Helical" evidence="2">
    <location>
        <begin position="37"/>
        <end position="62"/>
    </location>
</feature>
<comment type="caution">
    <text evidence="3">The sequence shown here is derived from an EMBL/GenBank/DDBJ whole genome shotgun (WGS) entry which is preliminary data.</text>
</comment>
<dbReference type="EMBL" id="JAAIUW010000011">
    <property type="protein sequence ID" value="KAF7808448.1"/>
    <property type="molecule type" value="Genomic_DNA"/>
</dbReference>
<sequence length="275" mass="29730">MEDCLNESLVTINALANLGLPRKLRSLLIVGDDATSLLLLCILFISLLCFFVSIIDFPFSLLARSSRHNITRILASAKREEAKKGRIPSILPESTLKGKVVEVYKDPKSQGLVRPSKLVINEVGEKRSPKKSSKVKLMNPGLPINFGGMSVYAKVKNEKLVSATSPKKEEIMAEGDKEGFVEKDQIGSPVSKDPPSSLNQLFKEVAQDSPFGDIIQLIESLAPLVPFSDVPAASANPPLSSNPKAANGSVADPLVGNEGSQSISKEYIHGYNDNF</sequence>
<dbReference type="Proteomes" id="UP000634136">
    <property type="component" value="Unassembled WGS sequence"/>
</dbReference>
<dbReference type="AlphaFoldDB" id="A0A834SPP0"/>
<protein>
    <submittedName>
        <fullName evidence="3">Uncharacterized protein</fullName>
    </submittedName>
</protein>
<reference evidence="3" key="1">
    <citation type="submission" date="2020-09" db="EMBL/GenBank/DDBJ databases">
        <title>Genome-Enabled Discovery of Anthraquinone Biosynthesis in Senna tora.</title>
        <authorList>
            <person name="Kang S.-H."/>
            <person name="Pandey R.P."/>
            <person name="Lee C.-M."/>
            <person name="Sim J.-S."/>
            <person name="Jeong J.-T."/>
            <person name="Choi B.-S."/>
            <person name="Jung M."/>
            <person name="Ginzburg D."/>
            <person name="Zhao K."/>
            <person name="Won S.Y."/>
            <person name="Oh T.-J."/>
            <person name="Yu Y."/>
            <person name="Kim N.-H."/>
            <person name="Lee O.R."/>
            <person name="Lee T.-H."/>
            <person name="Bashyal P."/>
            <person name="Kim T.-S."/>
            <person name="Lee W.-H."/>
            <person name="Kawkins C."/>
            <person name="Kim C.-K."/>
            <person name="Kim J.S."/>
            <person name="Ahn B.O."/>
            <person name="Rhee S.Y."/>
            <person name="Sohng J.K."/>
        </authorList>
    </citation>
    <scope>NUCLEOTIDE SEQUENCE</scope>
    <source>
        <tissue evidence="3">Leaf</tissue>
    </source>
</reference>
<keyword evidence="2" id="KW-1133">Transmembrane helix</keyword>
<keyword evidence="2" id="KW-0472">Membrane</keyword>
<organism evidence="3 4">
    <name type="scientific">Senna tora</name>
    <dbReference type="NCBI Taxonomy" id="362788"/>
    <lineage>
        <taxon>Eukaryota</taxon>
        <taxon>Viridiplantae</taxon>
        <taxon>Streptophyta</taxon>
        <taxon>Embryophyta</taxon>
        <taxon>Tracheophyta</taxon>
        <taxon>Spermatophyta</taxon>
        <taxon>Magnoliopsida</taxon>
        <taxon>eudicotyledons</taxon>
        <taxon>Gunneridae</taxon>
        <taxon>Pentapetalae</taxon>
        <taxon>rosids</taxon>
        <taxon>fabids</taxon>
        <taxon>Fabales</taxon>
        <taxon>Fabaceae</taxon>
        <taxon>Caesalpinioideae</taxon>
        <taxon>Cassia clade</taxon>
        <taxon>Senna</taxon>
    </lineage>
</organism>
<gene>
    <name evidence="3" type="ORF">G2W53_035191</name>
</gene>
<name>A0A834SPP0_9FABA</name>
<keyword evidence="2" id="KW-0812">Transmembrane</keyword>
<feature type="region of interest" description="Disordered" evidence="1">
    <location>
        <begin position="234"/>
        <end position="275"/>
    </location>
</feature>
<evidence type="ECO:0000313" key="3">
    <source>
        <dbReference type="EMBL" id="KAF7808448.1"/>
    </source>
</evidence>
<proteinExistence type="predicted"/>
<accession>A0A834SPP0</accession>
<keyword evidence="4" id="KW-1185">Reference proteome</keyword>
<evidence type="ECO:0000313" key="4">
    <source>
        <dbReference type="Proteomes" id="UP000634136"/>
    </source>
</evidence>
<evidence type="ECO:0000256" key="1">
    <source>
        <dbReference type="SAM" id="MobiDB-lite"/>
    </source>
</evidence>
<evidence type="ECO:0000256" key="2">
    <source>
        <dbReference type="SAM" id="Phobius"/>
    </source>
</evidence>